<dbReference type="Gene3D" id="3.20.20.70">
    <property type="entry name" value="Aldolase class I"/>
    <property type="match status" value="1"/>
</dbReference>
<dbReference type="InterPro" id="IPR013785">
    <property type="entry name" value="Aldolase_TIM"/>
</dbReference>
<dbReference type="Proteomes" id="UP000231343">
    <property type="component" value="Unassembled WGS sequence"/>
</dbReference>
<feature type="binding site" evidence="13">
    <location>
        <position position="169"/>
    </location>
    <ligand>
        <name>FMN</name>
        <dbReference type="ChEBI" id="CHEBI:58210"/>
    </ligand>
</feature>
<dbReference type="CDD" id="cd02801">
    <property type="entry name" value="DUS_like_FMN"/>
    <property type="match status" value="1"/>
</dbReference>
<dbReference type="SUPFAM" id="SSF51395">
    <property type="entry name" value="FMN-linked oxidoreductases"/>
    <property type="match status" value="1"/>
</dbReference>
<evidence type="ECO:0000256" key="9">
    <source>
        <dbReference type="ARBA" id="ARBA00048205"/>
    </source>
</evidence>
<accession>A0A2H0XXJ9</accession>
<organism evidence="15 16">
    <name type="scientific">Candidatus Saganbacteria bacterium CG08_land_8_20_14_0_20_45_16</name>
    <dbReference type="NCBI Taxonomy" id="2014293"/>
    <lineage>
        <taxon>Bacteria</taxon>
        <taxon>Bacillati</taxon>
        <taxon>Saganbacteria</taxon>
    </lineage>
</organism>
<dbReference type="PIRSF" id="PIRSF006621">
    <property type="entry name" value="Dus"/>
    <property type="match status" value="1"/>
</dbReference>
<keyword evidence="3 11" id="KW-0285">Flavoprotein</keyword>
<comment type="similarity">
    <text evidence="11">Belongs to the dus family.</text>
</comment>
<evidence type="ECO:0000256" key="8">
    <source>
        <dbReference type="ARBA" id="ARBA00023002"/>
    </source>
</evidence>
<evidence type="ECO:0000256" key="4">
    <source>
        <dbReference type="ARBA" id="ARBA00022643"/>
    </source>
</evidence>
<name>A0A2H0XXJ9_UNCSA</name>
<dbReference type="EMBL" id="PEYM01000113">
    <property type="protein sequence ID" value="PIS28878.1"/>
    <property type="molecule type" value="Genomic_DNA"/>
</dbReference>
<reference evidence="15 16" key="1">
    <citation type="submission" date="2017-09" db="EMBL/GenBank/DDBJ databases">
        <title>Depth-based differentiation of microbial function through sediment-hosted aquifers and enrichment of novel symbionts in the deep terrestrial subsurface.</title>
        <authorList>
            <person name="Probst A.J."/>
            <person name="Ladd B."/>
            <person name="Jarett J.K."/>
            <person name="Geller-Mcgrath D.E."/>
            <person name="Sieber C.M."/>
            <person name="Emerson J.B."/>
            <person name="Anantharaman K."/>
            <person name="Thomas B.C."/>
            <person name="Malmstrom R."/>
            <person name="Stieglmeier M."/>
            <person name="Klingl A."/>
            <person name="Woyke T."/>
            <person name="Ryan C.M."/>
            <person name="Banfield J.F."/>
        </authorList>
    </citation>
    <scope>NUCLEOTIDE SEQUENCE [LARGE SCALE GENOMIC DNA]</scope>
    <source>
        <strain evidence="15">CG08_land_8_20_14_0_20_45_16</strain>
    </source>
</reference>
<feature type="domain" description="DUS-like FMN-binding" evidence="14">
    <location>
        <begin position="12"/>
        <end position="309"/>
    </location>
</feature>
<feature type="binding site" evidence="13">
    <location>
        <position position="68"/>
    </location>
    <ligand>
        <name>FMN</name>
        <dbReference type="ChEBI" id="CHEBI:58210"/>
    </ligand>
</feature>
<keyword evidence="6" id="KW-0521">NADP</keyword>
<evidence type="ECO:0000256" key="6">
    <source>
        <dbReference type="ARBA" id="ARBA00022857"/>
    </source>
</evidence>
<comment type="function">
    <text evidence="1 11">Catalyzes the synthesis of 5,6-dihydrouridine (D), a modified base found in the D-loop of most tRNAs, via the reduction of the C5-C6 double bond in target uridines.</text>
</comment>
<comment type="cofactor">
    <cofactor evidence="11 13">
        <name>FMN</name>
        <dbReference type="ChEBI" id="CHEBI:58210"/>
    </cofactor>
</comment>
<dbReference type="GO" id="GO:0050660">
    <property type="term" value="F:flavin adenine dinucleotide binding"/>
    <property type="evidence" value="ECO:0007669"/>
    <property type="project" value="InterPro"/>
</dbReference>
<keyword evidence="13" id="KW-0547">Nucleotide-binding</keyword>
<dbReference type="AlphaFoldDB" id="A0A2H0XXJ9"/>
<evidence type="ECO:0000256" key="10">
    <source>
        <dbReference type="ARBA" id="ARBA00048802"/>
    </source>
</evidence>
<keyword evidence="7" id="KW-0694">RNA-binding</keyword>
<comment type="catalytic activity">
    <reaction evidence="9">
        <text>a 5,6-dihydrouridine in tRNA + NADP(+) = a uridine in tRNA + NADPH + H(+)</text>
        <dbReference type="Rhea" id="RHEA:23624"/>
        <dbReference type="Rhea" id="RHEA-COMP:13339"/>
        <dbReference type="Rhea" id="RHEA-COMP:13887"/>
        <dbReference type="ChEBI" id="CHEBI:15378"/>
        <dbReference type="ChEBI" id="CHEBI:57783"/>
        <dbReference type="ChEBI" id="CHEBI:58349"/>
        <dbReference type="ChEBI" id="CHEBI:65315"/>
        <dbReference type="ChEBI" id="CHEBI:74443"/>
    </reaction>
</comment>
<evidence type="ECO:0000256" key="3">
    <source>
        <dbReference type="ARBA" id="ARBA00022630"/>
    </source>
</evidence>
<dbReference type="GO" id="GO:0017150">
    <property type="term" value="F:tRNA dihydrouridine synthase activity"/>
    <property type="evidence" value="ECO:0007669"/>
    <property type="project" value="InterPro"/>
</dbReference>
<comment type="catalytic activity">
    <reaction evidence="10">
        <text>a 5,6-dihydrouridine in tRNA + NAD(+) = a uridine in tRNA + NADH + H(+)</text>
        <dbReference type="Rhea" id="RHEA:54452"/>
        <dbReference type="Rhea" id="RHEA-COMP:13339"/>
        <dbReference type="Rhea" id="RHEA-COMP:13887"/>
        <dbReference type="ChEBI" id="CHEBI:15378"/>
        <dbReference type="ChEBI" id="CHEBI:57540"/>
        <dbReference type="ChEBI" id="CHEBI:57945"/>
        <dbReference type="ChEBI" id="CHEBI:65315"/>
        <dbReference type="ChEBI" id="CHEBI:74443"/>
    </reaction>
</comment>
<evidence type="ECO:0000256" key="5">
    <source>
        <dbReference type="ARBA" id="ARBA00022694"/>
    </source>
</evidence>
<evidence type="ECO:0000256" key="1">
    <source>
        <dbReference type="ARBA" id="ARBA00002790"/>
    </source>
</evidence>
<evidence type="ECO:0000313" key="16">
    <source>
        <dbReference type="Proteomes" id="UP000231343"/>
    </source>
</evidence>
<dbReference type="InterPro" id="IPR024036">
    <property type="entry name" value="tRNA-dHydroUridine_Synthase_C"/>
</dbReference>
<dbReference type="InterPro" id="IPR001269">
    <property type="entry name" value="DUS_fam"/>
</dbReference>
<evidence type="ECO:0000313" key="15">
    <source>
        <dbReference type="EMBL" id="PIS28878.1"/>
    </source>
</evidence>
<dbReference type="InterPro" id="IPR035587">
    <property type="entry name" value="DUS-like_FMN-bd"/>
</dbReference>
<evidence type="ECO:0000256" key="11">
    <source>
        <dbReference type="PIRNR" id="PIRNR006621"/>
    </source>
</evidence>
<evidence type="ECO:0000256" key="12">
    <source>
        <dbReference type="PIRSR" id="PIRSR006621-1"/>
    </source>
</evidence>
<evidence type="ECO:0000256" key="2">
    <source>
        <dbReference type="ARBA" id="ARBA00022555"/>
    </source>
</evidence>
<dbReference type="Pfam" id="PF01207">
    <property type="entry name" value="Dus"/>
    <property type="match status" value="1"/>
</dbReference>
<dbReference type="PANTHER" id="PTHR45846">
    <property type="entry name" value="TRNA-DIHYDROURIDINE(47) SYNTHASE [NAD(P)(+)]-LIKE"/>
    <property type="match status" value="1"/>
</dbReference>
<feature type="binding site" evidence="13">
    <location>
        <position position="138"/>
    </location>
    <ligand>
        <name>FMN</name>
        <dbReference type="ChEBI" id="CHEBI:58210"/>
    </ligand>
</feature>
<proteinExistence type="inferred from homology"/>
<keyword evidence="4 11" id="KW-0288">FMN</keyword>
<keyword evidence="8 11" id="KW-0560">Oxidoreductase</keyword>
<feature type="binding site" evidence="13">
    <location>
        <begin position="224"/>
        <end position="225"/>
    </location>
    <ligand>
        <name>FMN</name>
        <dbReference type="ChEBI" id="CHEBI:58210"/>
    </ligand>
</feature>
<comment type="caution">
    <text evidence="15">The sequence shown here is derived from an EMBL/GenBank/DDBJ whole genome shotgun (WGS) entry which is preliminary data.</text>
</comment>
<dbReference type="Gene3D" id="1.10.1200.80">
    <property type="entry name" value="Putative flavin oxidoreducatase, domain 2"/>
    <property type="match status" value="1"/>
</dbReference>
<dbReference type="EC" id="1.3.1.-" evidence="11"/>
<dbReference type="InterPro" id="IPR004652">
    <property type="entry name" value="DusB-like"/>
</dbReference>
<evidence type="ECO:0000259" key="14">
    <source>
        <dbReference type="Pfam" id="PF01207"/>
    </source>
</evidence>
<keyword evidence="5 11" id="KW-0819">tRNA processing</keyword>
<dbReference type="NCBIfam" id="TIGR00737">
    <property type="entry name" value="nifR3_yhdG"/>
    <property type="match status" value="1"/>
</dbReference>
<evidence type="ECO:0000256" key="13">
    <source>
        <dbReference type="PIRSR" id="PIRSR006621-2"/>
    </source>
</evidence>
<protein>
    <recommendedName>
        <fullName evidence="11">tRNA-dihydrouridine synthase</fullName>
        <ecNumber evidence="11">1.3.1.-</ecNumber>
    </recommendedName>
</protein>
<dbReference type="GO" id="GO:0000049">
    <property type="term" value="F:tRNA binding"/>
    <property type="evidence" value="ECO:0007669"/>
    <property type="project" value="UniProtKB-KW"/>
</dbReference>
<sequence>MRKLKIDTKAVLSPLSGVSDLSFRLICREQGAKLCFFEMADANMLTHAASKNRDIFKTTPEDQPIAAQILGADPDVTLAAAEKLLELTKPQFLDINAACPAKKVVKKKAGAHLIREPKVLEAIIKKLTDNLSLPITVKLRIGYNTYNEEAIREIAMRCEGEGVAALFVHGRTWKHAYCGEVTYEGIKAIKEAVKIPVYGSGSVFSPELAKKMLDETGCDGVVVARGAMGNPWIFKRIEEYLKSGQLLPEPTPKERMAMCKRHLSYMEKYKESRLTNKIGWMRRIAIYYIKSLHNATSFRHQVTSAKSYDELMGVVDKI</sequence>
<evidence type="ECO:0000256" key="7">
    <source>
        <dbReference type="ARBA" id="ARBA00022884"/>
    </source>
</evidence>
<dbReference type="PANTHER" id="PTHR45846:SF1">
    <property type="entry name" value="TRNA-DIHYDROURIDINE(47) SYNTHASE [NAD(P)(+)]-LIKE"/>
    <property type="match status" value="1"/>
</dbReference>
<gene>
    <name evidence="15" type="ORF">COT42_06790</name>
</gene>
<feature type="active site" description="Proton donor" evidence="12">
    <location>
        <position position="99"/>
    </location>
</feature>
<keyword evidence="2" id="KW-0820">tRNA-binding</keyword>